<dbReference type="InterPro" id="IPR036388">
    <property type="entry name" value="WH-like_DNA-bd_sf"/>
</dbReference>
<feature type="domain" description="Peptidase S24/S26A/S26B/S26C" evidence="8">
    <location>
        <begin position="77"/>
        <end position="187"/>
    </location>
</feature>
<dbReference type="PANTHER" id="PTHR33516">
    <property type="entry name" value="LEXA REPRESSOR"/>
    <property type="match status" value="1"/>
</dbReference>
<keyword evidence="10" id="KW-1185">Reference proteome</keyword>
<sequence>MGQDKDFEYLGKIQDYFAEHKTLPTFSHVAQLLGFKSKNAVTSFVARLKLQGYLDYAPDKRLKPGRRFFERIIAESTVQAGFATPAYGDSLDTMGIDDYLIEKPSQTVLITVRGESMKDAGIFNGDTVIVEKRAFANVGDIVVAILNNEFTLKTLGKEGDKFVLIPANKDFPVLRPQDGFEIFGVVVGQFRKYD</sequence>
<keyword evidence="4 7" id="KW-0068">Autocatalytic cleavage</keyword>
<dbReference type="PRINTS" id="PR00726">
    <property type="entry name" value="LEXASERPTASE"/>
</dbReference>
<dbReference type="InterPro" id="IPR015927">
    <property type="entry name" value="Peptidase_S24_S26A/B/C"/>
</dbReference>
<dbReference type="Gene3D" id="2.10.109.10">
    <property type="entry name" value="Umud Fragment, subunit A"/>
    <property type="match status" value="1"/>
</dbReference>
<proteinExistence type="inferred from homology"/>
<evidence type="ECO:0000256" key="3">
    <source>
        <dbReference type="ARBA" id="ARBA00022801"/>
    </source>
</evidence>
<evidence type="ECO:0000256" key="6">
    <source>
        <dbReference type="ARBA" id="ARBA00023236"/>
    </source>
</evidence>
<dbReference type="InterPro" id="IPR036390">
    <property type="entry name" value="WH_DNA-bd_sf"/>
</dbReference>
<gene>
    <name evidence="9" type="ORF">SAMN05192560_0526</name>
</gene>
<evidence type="ECO:0000256" key="2">
    <source>
        <dbReference type="ARBA" id="ARBA00022763"/>
    </source>
</evidence>
<dbReference type="SUPFAM" id="SSF46785">
    <property type="entry name" value="Winged helix' DNA-binding domain"/>
    <property type="match status" value="1"/>
</dbReference>
<dbReference type="AlphaFoldDB" id="A0A238YE00"/>
<keyword evidence="6" id="KW-0742">SOS response</keyword>
<evidence type="ECO:0000313" key="10">
    <source>
        <dbReference type="Proteomes" id="UP000198305"/>
    </source>
</evidence>
<keyword evidence="5" id="KW-0234">DNA repair</keyword>
<dbReference type="SUPFAM" id="SSF51306">
    <property type="entry name" value="LexA/Signal peptidase"/>
    <property type="match status" value="1"/>
</dbReference>
<dbReference type="GO" id="GO:0016787">
    <property type="term" value="F:hydrolase activity"/>
    <property type="evidence" value="ECO:0007669"/>
    <property type="project" value="UniProtKB-KW"/>
</dbReference>
<dbReference type="GO" id="GO:0006355">
    <property type="term" value="P:regulation of DNA-templated transcription"/>
    <property type="evidence" value="ECO:0007669"/>
    <property type="project" value="InterPro"/>
</dbReference>
<dbReference type="InterPro" id="IPR036286">
    <property type="entry name" value="LexA/Signal_pep-like_sf"/>
</dbReference>
<dbReference type="Gene3D" id="1.10.10.10">
    <property type="entry name" value="Winged helix-like DNA-binding domain superfamily/Winged helix DNA-binding domain"/>
    <property type="match status" value="1"/>
</dbReference>
<keyword evidence="2" id="KW-0227">DNA damage</keyword>
<evidence type="ECO:0000256" key="1">
    <source>
        <dbReference type="ARBA" id="ARBA00007484"/>
    </source>
</evidence>
<dbReference type="EMBL" id="FZOA01000002">
    <property type="protein sequence ID" value="SNR69280.1"/>
    <property type="molecule type" value="Genomic_DNA"/>
</dbReference>
<dbReference type="InterPro" id="IPR039418">
    <property type="entry name" value="LexA-like"/>
</dbReference>
<comment type="similarity">
    <text evidence="1 7">Belongs to the peptidase S24 family.</text>
</comment>
<evidence type="ECO:0000256" key="7">
    <source>
        <dbReference type="RuleBase" id="RU003991"/>
    </source>
</evidence>
<evidence type="ECO:0000256" key="5">
    <source>
        <dbReference type="ARBA" id="ARBA00023204"/>
    </source>
</evidence>
<dbReference type="Proteomes" id="UP000198305">
    <property type="component" value="Unassembled WGS sequence"/>
</dbReference>
<dbReference type="OrthoDB" id="9802364at2"/>
<dbReference type="GO" id="GO:0003677">
    <property type="term" value="F:DNA binding"/>
    <property type="evidence" value="ECO:0007669"/>
    <property type="project" value="InterPro"/>
</dbReference>
<dbReference type="InterPro" id="IPR006197">
    <property type="entry name" value="Peptidase_S24_LexA"/>
</dbReference>
<evidence type="ECO:0000259" key="8">
    <source>
        <dbReference type="Pfam" id="PF00717"/>
    </source>
</evidence>
<dbReference type="InterPro" id="IPR050077">
    <property type="entry name" value="LexA_repressor"/>
</dbReference>
<dbReference type="CDD" id="cd06529">
    <property type="entry name" value="S24_LexA-like"/>
    <property type="match status" value="1"/>
</dbReference>
<reference evidence="10" key="1">
    <citation type="submission" date="2017-06" db="EMBL/GenBank/DDBJ databases">
        <authorList>
            <person name="Varghese N."/>
            <person name="Submissions S."/>
        </authorList>
    </citation>
    <scope>NUCLEOTIDE SEQUENCE [LARGE SCALE GENOMIC DNA]</scope>
    <source>
        <strain evidence="10">Ca-68</strain>
    </source>
</reference>
<accession>A0A238YE00</accession>
<dbReference type="PANTHER" id="PTHR33516:SF2">
    <property type="entry name" value="LEXA REPRESSOR-RELATED"/>
    <property type="match status" value="1"/>
</dbReference>
<dbReference type="GO" id="GO:0009432">
    <property type="term" value="P:SOS response"/>
    <property type="evidence" value="ECO:0007669"/>
    <property type="project" value="UniProtKB-KW"/>
</dbReference>
<name>A0A238YE00_9PROT</name>
<organism evidence="9 10">
    <name type="scientific">Methylobacillus rhizosphaerae</name>
    <dbReference type="NCBI Taxonomy" id="551994"/>
    <lineage>
        <taxon>Bacteria</taxon>
        <taxon>Pseudomonadati</taxon>
        <taxon>Pseudomonadota</taxon>
        <taxon>Betaproteobacteria</taxon>
        <taxon>Nitrosomonadales</taxon>
        <taxon>Methylophilaceae</taxon>
        <taxon>Methylobacillus</taxon>
    </lineage>
</organism>
<evidence type="ECO:0000256" key="4">
    <source>
        <dbReference type="ARBA" id="ARBA00022813"/>
    </source>
</evidence>
<dbReference type="GO" id="GO:0006281">
    <property type="term" value="P:DNA repair"/>
    <property type="evidence" value="ECO:0007669"/>
    <property type="project" value="UniProtKB-KW"/>
</dbReference>
<protein>
    <submittedName>
        <fullName evidence="9">Repressor LexA</fullName>
    </submittedName>
</protein>
<evidence type="ECO:0000313" key="9">
    <source>
        <dbReference type="EMBL" id="SNR69280.1"/>
    </source>
</evidence>
<dbReference type="Pfam" id="PF00717">
    <property type="entry name" value="Peptidase_S24"/>
    <property type="match status" value="1"/>
</dbReference>
<dbReference type="RefSeq" id="WP_089374679.1">
    <property type="nucleotide sequence ID" value="NZ_FZOA01000002.1"/>
</dbReference>
<keyword evidence="3 7" id="KW-0378">Hydrolase</keyword>